<protein>
    <recommendedName>
        <fullName evidence="1">Expansin-like EG45 domain-containing protein</fullName>
    </recommendedName>
</protein>
<organism evidence="2 3">
    <name type="scientific">Rhamnella rubrinervis</name>
    <dbReference type="NCBI Taxonomy" id="2594499"/>
    <lineage>
        <taxon>Eukaryota</taxon>
        <taxon>Viridiplantae</taxon>
        <taxon>Streptophyta</taxon>
        <taxon>Embryophyta</taxon>
        <taxon>Tracheophyta</taxon>
        <taxon>Spermatophyta</taxon>
        <taxon>Magnoliopsida</taxon>
        <taxon>eudicotyledons</taxon>
        <taxon>Gunneridae</taxon>
        <taxon>Pentapetalae</taxon>
        <taxon>rosids</taxon>
        <taxon>fabids</taxon>
        <taxon>Rosales</taxon>
        <taxon>Rhamnaceae</taxon>
        <taxon>rhamnoid group</taxon>
        <taxon>Rhamneae</taxon>
        <taxon>Rhamnella</taxon>
    </lineage>
</organism>
<proteinExistence type="predicted"/>
<dbReference type="PROSITE" id="PS50842">
    <property type="entry name" value="EXPANSIN_EG45"/>
    <property type="match status" value="1"/>
</dbReference>
<comment type="caution">
    <text evidence="2">The sequence shown here is derived from an EMBL/GenBank/DDBJ whole genome shotgun (WGS) entry which is preliminary data.</text>
</comment>
<accession>A0A8K0H797</accession>
<evidence type="ECO:0000259" key="1">
    <source>
        <dbReference type="PROSITE" id="PS50842"/>
    </source>
</evidence>
<dbReference type="EMBL" id="VOIH02000005">
    <property type="protein sequence ID" value="KAF3447132.1"/>
    <property type="molecule type" value="Genomic_DNA"/>
</dbReference>
<keyword evidence="3" id="KW-1185">Reference proteome</keyword>
<dbReference type="PANTHER" id="PTHR47480:SF5">
    <property type="entry name" value="EG45-LIKE DOMAIN CONTAINING PROTEIN"/>
    <property type="match status" value="1"/>
</dbReference>
<dbReference type="SMART" id="SM00837">
    <property type="entry name" value="DPBB_1"/>
    <property type="match status" value="1"/>
</dbReference>
<dbReference type="InterPro" id="IPR009009">
    <property type="entry name" value="RlpA-like_DPBB"/>
</dbReference>
<reference evidence="2" key="1">
    <citation type="submission" date="2020-03" db="EMBL/GenBank/DDBJ databases">
        <title>A high-quality chromosome-level genome assembly of a woody plant with both climbing and erect habits, Rhamnella rubrinervis.</title>
        <authorList>
            <person name="Lu Z."/>
            <person name="Yang Y."/>
            <person name="Zhu X."/>
            <person name="Sun Y."/>
        </authorList>
    </citation>
    <scope>NUCLEOTIDE SEQUENCE</scope>
    <source>
        <strain evidence="2">BYM</strain>
        <tissue evidence="2">Leaf</tissue>
    </source>
</reference>
<evidence type="ECO:0000313" key="3">
    <source>
        <dbReference type="Proteomes" id="UP000796880"/>
    </source>
</evidence>
<dbReference type="OrthoDB" id="587249at2759"/>
<dbReference type="Proteomes" id="UP000796880">
    <property type="component" value="Unassembled WGS sequence"/>
</dbReference>
<feature type="domain" description="Expansin-like EG45" evidence="1">
    <location>
        <begin position="6"/>
        <end position="97"/>
    </location>
</feature>
<sequence length="114" mass="12535">MNETIATRCKGNDPDQFPESGHFVAVSDGLWDNGAACGRRYQLRCISGPKRPCKRGSIVAEVVDFCKKDPCPSTLVLSSKAFNAISRFSDVKINVEYADSSKCVQEEGISFRLL</sequence>
<dbReference type="SUPFAM" id="SSF50685">
    <property type="entry name" value="Barwin-like endoglucanases"/>
    <property type="match status" value="1"/>
</dbReference>
<gene>
    <name evidence="2" type="ORF">FNV43_RR12312</name>
</gene>
<dbReference type="CDD" id="cd22269">
    <property type="entry name" value="DPBB_EG45-like"/>
    <property type="match status" value="1"/>
</dbReference>
<dbReference type="AlphaFoldDB" id="A0A8K0H797"/>
<dbReference type="PANTHER" id="PTHR47480">
    <property type="entry name" value="EG45-LIKE DOMAIN CONTAINING PROTEIN"/>
    <property type="match status" value="1"/>
</dbReference>
<evidence type="ECO:0000313" key="2">
    <source>
        <dbReference type="EMBL" id="KAF3447132.1"/>
    </source>
</evidence>
<dbReference type="Gene3D" id="2.40.40.10">
    <property type="entry name" value="RlpA-like domain"/>
    <property type="match status" value="1"/>
</dbReference>
<dbReference type="Pfam" id="PF03330">
    <property type="entry name" value="DPBB_1"/>
    <property type="match status" value="1"/>
</dbReference>
<dbReference type="InterPro" id="IPR036908">
    <property type="entry name" value="RlpA-like_sf"/>
</dbReference>
<dbReference type="InterPro" id="IPR007112">
    <property type="entry name" value="Expansin/allergen_DPBB_dom"/>
</dbReference>
<name>A0A8K0H797_9ROSA</name>